<organism evidence="7 8">
    <name type="scientific">Hypsibius exemplaris</name>
    <name type="common">Freshwater tardigrade</name>
    <dbReference type="NCBI Taxonomy" id="2072580"/>
    <lineage>
        <taxon>Eukaryota</taxon>
        <taxon>Metazoa</taxon>
        <taxon>Ecdysozoa</taxon>
        <taxon>Tardigrada</taxon>
        <taxon>Eutardigrada</taxon>
        <taxon>Parachela</taxon>
        <taxon>Hypsibioidea</taxon>
        <taxon>Hypsibiidae</taxon>
        <taxon>Hypsibius</taxon>
    </lineage>
</organism>
<evidence type="ECO:0000259" key="6">
    <source>
        <dbReference type="SMART" id="SM00244"/>
    </source>
</evidence>
<evidence type="ECO:0000313" key="8">
    <source>
        <dbReference type="Proteomes" id="UP000192578"/>
    </source>
</evidence>
<keyword evidence="3" id="KW-0472">Membrane</keyword>
<comment type="caution">
    <text evidence="7">The sequence shown here is derived from an EMBL/GenBank/DDBJ whole genome shotgun (WGS) entry which is preliminary data.</text>
</comment>
<dbReference type="Proteomes" id="UP000192578">
    <property type="component" value="Unassembled WGS sequence"/>
</dbReference>
<dbReference type="SUPFAM" id="SSF117892">
    <property type="entry name" value="Band 7/SPFH domain"/>
    <property type="match status" value="1"/>
</dbReference>
<feature type="coiled-coil region" evidence="5">
    <location>
        <begin position="242"/>
        <end position="281"/>
    </location>
</feature>
<dbReference type="GO" id="GO:0002020">
    <property type="term" value="F:protease binding"/>
    <property type="evidence" value="ECO:0007669"/>
    <property type="project" value="TreeGrafter"/>
</dbReference>
<dbReference type="InterPro" id="IPR027705">
    <property type="entry name" value="Flotillin_fam"/>
</dbReference>
<comment type="subcellular location">
    <subcellularLocation>
        <location evidence="1">Membrane</location>
    </subcellularLocation>
</comment>
<dbReference type="PANTHER" id="PTHR13806">
    <property type="entry name" value="FLOTILLIN-RELATED"/>
    <property type="match status" value="1"/>
</dbReference>
<dbReference type="InterPro" id="IPR001107">
    <property type="entry name" value="Band_7"/>
</dbReference>
<reference evidence="8" key="1">
    <citation type="submission" date="2017-01" db="EMBL/GenBank/DDBJ databases">
        <title>Comparative genomics of anhydrobiosis in the tardigrade Hypsibius dujardini.</title>
        <authorList>
            <person name="Yoshida Y."/>
            <person name="Koutsovoulos G."/>
            <person name="Laetsch D."/>
            <person name="Stevens L."/>
            <person name="Kumar S."/>
            <person name="Horikawa D."/>
            <person name="Ishino K."/>
            <person name="Komine S."/>
            <person name="Tomita M."/>
            <person name="Blaxter M."/>
            <person name="Arakawa K."/>
        </authorList>
    </citation>
    <scope>NUCLEOTIDE SEQUENCE [LARGE SCALE GENOMIC DNA]</scope>
    <source>
        <strain evidence="8">Z151</strain>
    </source>
</reference>
<dbReference type="AlphaFoldDB" id="A0A9X6NFH3"/>
<evidence type="ECO:0000256" key="1">
    <source>
        <dbReference type="ARBA" id="ARBA00004370"/>
    </source>
</evidence>
<dbReference type="Gene3D" id="3.30.479.30">
    <property type="entry name" value="Band 7 domain"/>
    <property type="match status" value="1"/>
</dbReference>
<dbReference type="InterPro" id="IPR036013">
    <property type="entry name" value="Band_7/SPFH_dom_sf"/>
</dbReference>
<sequence>MGNIQVTGPNELLVVSGGLGGAQRRTVVGESGWAWAWWCVSDVSRLSLEVMTLKPQCNAVETSQGVQLTVTGVAQVKVMTRSDELLQNALVQFLGRSVKEIEDVILQTLEGHLRAILGSLTVEAIYQDRESFAAQVTEVAAPDVAKMGIEILSFTIKEIYDHVNYLSSLGRAQTAVVKRDANIGVAESERDAGIQEAEAERQALDVKYKASTNMENAGRSFQVQKAIYEQEVNTKKAEAQLAYELQAAKEKQKIRLEELNIDVVERRKQIEVEEKEILRREKELRTLVTLPADYEARRVALSAEGERAARIRVAEGDAAKIRAIGLAEAASTQAKGQAEAERMRMRAAAYANYGTAAITQLVLESMPLIAKEVSAPLANTNEIILLGGANGDLLKGLTNATAQLPPAIQALTGVDISQMFAKLPGAKVK</sequence>
<dbReference type="OrthoDB" id="6080404at2759"/>
<dbReference type="GO" id="GO:0016600">
    <property type="term" value="C:flotillin complex"/>
    <property type="evidence" value="ECO:0007669"/>
    <property type="project" value="TreeGrafter"/>
</dbReference>
<keyword evidence="8" id="KW-1185">Reference proteome</keyword>
<evidence type="ECO:0000313" key="7">
    <source>
        <dbReference type="EMBL" id="OWA53217.1"/>
    </source>
</evidence>
<protein>
    <submittedName>
        <fullName evidence="7">Flotillin-2</fullName>
    </submittedName>
</protein>
<dbReference type="CDD" id="cd03399">
    <property type="entry name" value="SPFH_flotillin"/>
    <property type="match status" value="1"/>
</dbReference>
<feature type="domain" description="Band 7" evidence="6">
    <location>
        <begin position="89"/>
        <end position="271"/>
    </location>
</feature>
<evidence type="ECO:0000256" key="2">
    <source>
        <dbReference type="ARBA" id="ARBA00007161"/>
    </source>
</evidence>
<dbReference type="Pfam" id="PF01145">
    <property type="entry name" value="Band_7"/>
    <property type="match status" value="1"/>
</dbReference>
<gene>
    <name evidence="7" type="ORF">BV898_17650</name>
</gene>
<dbReference type="EMBL" id="MTYJ01000308">
    <property type="protein sequence ID" value="OWA53217.1"/>
    <property type="molecule type" value="Genomic_DNA"/>
</dbReference>
<evidence type="ECO:0000256" key="3">
    <source>
        <dbReference type="ARBA" id="ARBA00023136"/>
    </source>
</evidence>
<name>A0A9X6NFH3_HYPEX</name>
<keyword evidence="5" id="KW-0175">Coiled coil</keyword>
<evidence type="ECO:0000256" key="4">
    <source>
        <dbReference type="RuleBase" id="RU366054"/>
    </source>
</evidence>
<dbReference type="GO" id="GO:0045661">
    <property type="term" value="P:regulation of myoblast differentiation"/>
    <property type="evidence" value="ECO:0007669"/>
    <property type="project" value="TreeGrafter"/>
</dbReference>
<dbReference type="GO" id="GO:0031410">
    <property type="term" value="C:cytoplasmic vesicle"/>
    <property type="evidence" value="ECO:0007669"/>
    <property type="project" value="TreeGrafter"/>
</dbReference>
<dbReference type="GO" id="GO:0072659">
    <property type="term" value="P:protein localization to plasma membrane"/>
    <property type="evidence" value="ECO:0007669"/>
    <property type="project" value="TreeGrafter"/>
</dbReference>
<evidence type="ECO:0000256" key="5">
    <source>
        <dbReference type="SAM" id="Coils"/>
    </source>
</evidence>
<dbReference type="SMART" id="SM00244">
    <property type="entry name" value="PHB"/>
    <property type="match status" value="1"/>
</dbReference>
<proteinExistence type="inferred from homology"/>
<dbReference type="PANTHER" id="PTHR13806:SF46">
    <property type="entry name" value="FLOTILLIN-1-RELATED"/>
    <property type="match status" value="1"/>
</dbReference>
<comment type="similarity">
    <text evidence="2 4">Belongs to the band 7/mec-2 family. Flotillin subfamily.</text>
</comment>
<accession>A0A9X6NFH3</accession>